<name>A0A2H4SD62_CORMI</name>
<dbReference type="AlphaFoldDB" id="A0A2H4SD62"/>
<dbReference type="EMBL" id="CP023323">
    <property type="protein sequence ID" value="ATY61052.1"/>
    <property type="molecule type" value="Genomic_DNA"/>
</dbReference>
<gene>
    <name evidence="2" type="ORF">A9K55_005974</name>
</gene>
<reference evidence="2 3" key="1">
    <citation type="journal article" date="2017" name="BMC Genomics">
        <title>Chromosome level assembly and secondary metabolite potential of the parasitic fungus Cordyceps militaris.</title>
        <authorList>
            <person name="Kramer G.J."/>
            <person name="Nodwell J.R."/>
        </authorList>
    </citation>
    <scope>NUCLEOTIDE SEQUENCE [LARGE SCALE GENOMIC DNA]</scope>
    <source>
        <strain evidence="2 3">ATCC 34164</strain>
    </source>
</reference>
<proteinExistence type="predicted"/>
<dbReference type="OrthoDB" id="4763081at2759"/>
<accession>A0A2H4SD62</accession>
<evidence type="ECO:0000256" key="1">
    <source>
        <dbReference type="SAM" id="MobiDB-lite"/>
    </source>
</evidence>
<dbReference type="VEuPathDB" id="FungiDB:CCM_02984"/>
<sequence length="662" mass="74414">MSRPDIQSHPPWRGHFYLPFECGLCAGPVKRHSLAYALVSTPDSMNLQEITRPFVFPHGATGSGGTEPDDGEPVVRIGDWAVGARFNVEPEPPGRCVECTVIHADCFHLYKACTGHNQDASQASQASRYVWFLGLWRQPWNRTKTLQGIRPLPREKFMCSKSAISYILNKVGLSDFVMRLPWEIVSYIFEFSKDAPLWKAARAATVAFERRHDGVDGYTLVPALEIASWKRGHSSPELRGPSDKTKQLTRFTIDSQGLRRIERIDKPSSLQPSHVSKDREYIVAEEEELQSVQLIFKRGRARLHTPDGHPGFTTWDMPLPPPKPSSSAGLRDDMSHWVKDGAPLSRFCGQQVSASRFQTAYLEGATGITFVFHNTFLAHIAAHNPRNPLAQLPYDTDVLEEVGGSPMEEFSELAWTYVPLPPGDKILSIGFSTDGWQQRIVRPGMMIHTKLAGTLFVGFLMPLRSPYIPLGEEPELLFTRLQAPFVSGVGAYSSKPVSEFLYSEKIRNFPREMTFGQPDPFKLTSFAPLDDLVRLDIVEEPTAGVLRGLMLYYTNGAQRVVGQYRIGHHQLRTYMQPKCLCLKYDPQQGTIPVRQLVRATASPSCEEGHESHTRRQGFACFRLTGFIRAEFDFDTISLRFADRDSKLAVPIAARREHVALDG</sequence>
<organism evidence="2 3">
    <name type="scientific">Cordyceps militaris</name>
    <name type="common">Caterpillar fungus</name>
    <name type="synonym">Clavaria militaris</name>
    <dbReference type="NCBI Taxonomy" id="73501"/>
    <lineage>
        <taxon>Eukaryota</taxon>
        <taxon>Fungi</taxon>
        <taxon>Dikarya</taxon>
        <taxon>Ascomycota</taxon>
        <taxon>Pezizomycotina</taxon>
        <taxon>Sordariomycetes</taxon>
        <taxon>Hypocreomycetidae</taxon>
        <taxon>Hypocreales</taxon>
        <taxon>Cordycipitaceae</taxon>
        <taxon>Cordyceps</taxon>
    </lineage>
</organism>
<dbReference type="Proteomes" id="UP000323067">
    <property type="component" value="Chromosome vi"/>
</dbReference>
<evidence type="ECO:0000313" key="2">
    <source>
        <dbReference type="EMBL" id="ATY61052.1"/>
    </source>
</evidence>
<dbReference type="VEuPathDB" id="FungiDB:A9K55_005974"/>
<feature type="region of interest" description="Disordered" evidence="1">
    <location>
        <begin position="307"/>
        <end position="331"/>
    </location>
</feature>
<evidence type="ECO:0000313" key="3">
    <source>
        <dbReference type="Proteomes" id="UP000323067"/>
    </source>
</evidence>
<protein>
    <submittedName>
        <fullName evidence="2">Uncharacterized protein</fullName>
    </submittedName>
</protein>